<evidence type="ECO:0000313" key="2">
    <source>
        <dbReference type="EMBL" id="GIM63252.1"/>
    </source>
</evidence>
<protein>
    <submittedName>
        <fullName evidence="2">Uncharacterized protein</fullName>
    </submittedName>
</protein>
<reference evidence="2" key="1">
    <citation type="submission" date="2021-03" db="EMBL/GenBank/DDBJ databases">
        <title>Whole genome shotgun sequence of Actinoplanes auranticolor NBRC 12245.</title>
        <authorList>
            <person name="Komaki H."/>
            <person name="Tamura T."/>
        </authorList>
    </citation>
    <scope>NUCLEOTIDE SEQUENCE</scope>
    <source>
        <strain evidence="2">NBRC 12245</strain>
    </source>
</reference>
<proteinExistence type="predicted"/>
<accession>A0A919S343</accession>
<dbReference type="Proteomes" id="UP000681340">
    <property type="component" value="Unassembled WGS sequence"/>
</dbReference>
<dbReference type="AlphaFoldDB" id="A0A919S343"/>
<sequence length="86" mass="9168">MDSRSAACRSCYEEDVAVFAGLEPDEPLELEPDELEPEEPEPDEPELEPAAAGVEAGVDDEESDLLSAAGAADFSALTFPARESLR</sequence>
<comment type="caution">
    <text evidence="2">The sequence shown here is derived from an EMBL/GenBank/DDBJ whole genome shotgun (WGS) entry which is preliminary data.</text>
</comment>
<name>A0A919S343_9ACTN</name>
<evidence type="ECO:0000256" key="1">
    <source>
        <dbReference type="SAM" id="MobiDB-lite"/>
    </source>
</evidence>
<feature type="compositionally biased region" description="Acidic residues" evidence="1">
    <location>
        <begin position="23"/>
        <end position="47"/>
    </location>
</feature>
<feature type="region of interest" description="Disordered" evidence="1">
    <location>
        <begin position="19"/>
        <end position="65"/>
    </location>
</feature>
<organism evidence="2 3">
    <name type="scientific">Actinoplanes auranticolor</name>
    <dbReference type="NCBI Taxonomy" id="47988"/>
    <lineage>
        <taxon>Bacteria</taxon>
        <taxon>Bacillati</taxon>
        <taxon>Actinomycetota</taxon>
        <taxon>Actinomycetes</taxon>
        <taxon>Micromonosporales</taxon>
        <taxon>Micromonosporaceae</taxon>
        <taxon>Actinoplanes</taxon>
    </lineage>
</organism>
<gene>
    <name evidence="2" type="ORF">Aau02nite_02810</name>
</gene>
<evidence type="ECO:0000313" key="3">
    <source>
        <dbReference type="Proteomes" id="UP000681340"/>
    </source>
</evidence>
<dbReference type="EMBL" id="BOQL01000003">
    <property type="protein sequence ID" value="GIM63252.1"/>
    <property type="molecule type" value="Genomic_DNA"/>
</dbReference>
<keyword evidence="3" id="KW-1185">Reference proteome</keyword>